<feature type="domain" description="Putative regulatory protein FmdB zinc ribbon" evidence="1">
    <location>
        <begin position="1"/>
        <end position="39"/>
    </location>
</feature>
<reference evidence="2" key="1">
    <citation type="journal article" date="2015" name="Nature">
        <title>Complex archaea that bridge the gap between prokaryotes and eukaryotes.</title>
        <authorList>
            <person name="Spang A."/>
            <person name="Saw J.H."/>
            <person name="Jorgensen S.L."/>
            <person name="Zaremba-Niedzwiedzka K."/>
            <person name="Martijn J."/>
            <person name="Lind A.E."/>
            <person name="van Eijk R."/>
            <person name="Schleper C."/>
            <person name="Guy L."/>
            <person name="Ettema T.J."/>
        </authorList>
    </citation>
    <scope>NUCLEOTIDE SEQUENCE</scope>
</reference>
<dbReference type="SMART" id="SM00834">
    <property type="entry name" value="CxxC_CXXC_SSSS"/>
    <property type="match status" value="1"/>
</dbReference>
<evidence type="ECO:0000313" key="2">
    <source>
        <dbReference type="EMBL" id="KKN76440.1"/>
    </source>
</evidence>
<protein>
    <recommendedName>
        <fullName evidence="1">Putative regulatory protein FmdB zinc ribbon domain-containing protein</fullName>
    </recommendedName>
</protein>
<comment type="caution">
    <text evidence="2">The sequence shown here is derived from an EMBL/GenBank/DDBJ whole genome shotgun (WGS) entry which is preliminary data.</text>
</comment>
<organism evidence="2">
    <name type="scientific">marine sediment metagenome</name>
    <dbReference type="NCBI Taxonomy" id="412755"/>
    <lineage>
        <taxon>unclassified sequences</taxon>
        <taxon>metagenomes</taxon>
        <taxon>ecological metagenomes</taxon>
    </lineage>
</organism>
<accession>A0A0F9T5E8</accession>
<dbReference type="EMBL" id="LAZR01000295">
    <property type="protein sequence ID" value="KKN76440.1"/>
    <property type="molecule type" value="Genomic_DNA"/>
</dbReference>
<dbReference type="AlphaFoldDB" id="A0A0F9T5E8"/>
<evidence type="ECO:0000259" key="1">
    <source>
        <dbReference type="SMART" id="SM00834"/>
    </source>
</evidence>
<dbReference type="InterPro" id="IPR013429">
    <property type="entry name" value="Regulatory_FmdB_Zinc_ribbon"/>
</dbReference>
<name>A0A0F9T5E8_9ZZZZ</name>
<sequence length="67" mass="7682">MLYEFRCPGHGTFTLKQGILSDHVARCPECDCPAQRIYSPFRWGQGNPVFRPDGSYREDKDYAVLKG</sequence>
<gene>
    <name evidence="2" type="ORF">LCGC14_0369490</name>
</gene>
<proteinExistence type="predicted"/>